<evidence type="ECO:0000313" key="2">
    <source>
        <dbReference type="Proteomes" id="UP000251692"/>
    </source>
</evidence>
<sequence length="906" mass="102692">MLKRLLLYFLGFLLLVAGTYYGCSRWQQAREQVNLWTLVPDNAALVVETKDHSALKAHLQKTGLWESLTLLPAAQRFEENLAWLDSAANSSQRLSRFLDEKEILTSVHVENSTEVQLVYYVPVVSVGEHRFLRTLTDNISKNKAFTQTTREYQDEILTEVTNTQLNTRFTYFSYHNNIILSASPKLIEEIVRRTKRTTLTSIAAGFEQTDYLSQPDVYANVFVNYRNLPDLLGLFLKKDLMPQVRYLASLCHSGMLELKLENDKLFLNGFSNPEKLKGTLHTAMQPQKPASIGLEAYLPNRAAILLHFGLEQVTRLRTGAIATGLPAQNSILDSLAQSMQQEVALAYLETGNSTIKPEKVVYARVDNPARANDFLQTLLAQTDAAGKKTGTNLKYGSYTIRHIKAAEFPAYFFGEMFTGFPESYAVLLDNYLVMAADVATLRSLLDDIAGEKVWAKSVGQQEFLDQTLQEANFSLYLNSENAWYILNRYITDESQDDLLQHAALIRRFNQVSLQFAKAEGQYYTSFVIRRPNTAALASQETFVEELRVPFIHKLTSQPYPVLNAVDGTQEVVVQDSAGVLHNITNANKLGWTDSLNAMLQTGIESIEHPQDKKLRYIFATSGRIHAINNQSLSLENFPFNVSDSLRIQHLAVFDYEKNKDYRLLVDDEAGNLYMYDLRGAGVEGWQPRRLEHRLAATPQHVRVGNRDVILVLLENGYIYALNKQGVTYPGFPLSLKSPLTSGAFIKPAADLRRTEITAVTKYGNVITFNLQGRVLRRDQLPRPTKSAMFSLLPESSVGRSFIIVRQDQGRVAAFGQDMKQLFEKRYVTSAPKIVQYYHFGGTRKLYAITETGPQKTYLYNTQATLIGNQSLRATHAPAIFYNEDTNNYTIYKSYRRELKKLNFKVE</sequence>
<gene>
    <name evidence="1" type="ORF">DP923_00680</name>
</gene>
<proteinExistence type="predicted"/>
<dbReference type="OrthoDB" id="1093345at2"/>
<keyword evidence="2" id="KW-1185">Reference proteome</keyword>
<organism evidence="1 2">
    <name type="scientific">Pontibacter arcticus</name>
    <dbReference type="NCBI Taxonomy" id="2080288"/>
    <lineage>
        <taxon>Bacteria</taxon>
        <taxon>Pseudomonadati</taxon>
        <taxon>Bacteroidota</taxon>
        <taxon>Cytophagia</taxon>
        <taxon>Cytophagales</taxon>
        <taxon>Hymenobacteraceae</taxon>
        <taxon>Pontibacter</taxon>
    </lineage>
</organism>
<comment type="caution">
    <text evidence="1">The sequence shown here is derived from an EMBL/GenBank/DDBJ whole genome shotgun (WGS) entry which is preliminary data.</text>
</comment>
<dbReference type="Proteomes" id="UP000251692">
    <property type="component" value="Unassembled WGS sequence"/>
</dbReference>
<dbReference type="EMBL" id="QMDV01000001">
    <property type="protein sequence ID" value="RAU83626.1"/>
    <property type="molecule type" value="Genomic_DNA"/>
</dbReference>
<name>A0A364RHF1_9BACT</name>
<evidence type="ECO:0000313" key="1">
    <source>
        <dbReference type="EMBL" id="RAU83626.1"/>
    </source>
</evidence>
<dbReference type="InterPro" id="IPR021787">
    <property type="entry name" value="DUF3352"/>
</dbReference>
<protein>
    <recommendedName>
        <fullName evidence="3">Outer membrane protein assembly factor BamB, contains PQQ-like beta-propeller repeat</fullName>
    </recommendedName>
</protein>
<dbReference type="AlphaFoldDB" id="A0A364RHF1"/>
<dbReference type="Pfam" id="PF11832">
    <property type="entry name" value="DUF3352"/>
    <property type="match status" value="1"/>
</dbReference>
<reference evidence="1 2" key="1">
    <citation type="submission" date="2018-06" db="EMBL/GenBank/DDBJ databases">
        <authorList>
            <person name="Liu Z.-W."/>
        </authorList>
    </citation>
    <scope>NUCLEOTIDE SEQUENCE [LARGE SCALE GENOMIC DNA]</scope>
    <source>
        <strain evidence="1 2">2b14</strain>
    </source>
</reference>
<reference evidence="1 2" key="2">
    <citation type="submission" date="2018-07" db="EMBL/GenBank/DDBJ databases">
        <title>Pontibacter sp. 2b14 genomic sequence and assembly.</title>
        <authorList>
            <person name="Du Z.-J."/>
        </authorList>
    </citation>
    <scope>NUCLEOTIDE SEQUENCE [LARGE SCALE GENOMIC DNA]</scope>
    <source>
        <strain evidence="1 2">2b14</strain>
    </source>
</reference>
<accession>A0A364RHF1</accession>
<dbReference type="RefSeq" id="WP_112303664.1">
    <property type="nucleotide sequence ID" value="NZ_QMDV01000001.1"/>
</dbReference>
<evidence type="ECO:0008006" key="3">
    <source>
        <dbReference type="Google" id="ProtNLM"/>
    </source>
</evidence>